<protein>
    <recommendedName>
        <fullName evidence="3">AlpA family phage regulatory protein</fullName>
    </recommendedName>
</protein>
<dbReference type="SUPFAM" id="SSF46955">
    <property type="entry name" value="Putative DNA-binding domain"/>
    <property type="match status" value="1"/>
</dbReference>
<evidence type="ECO:0000313" key="2">
    <source>
        <dbReference type="Proteomes" id="UP001157046"/>
    </source>
</evidence>
<proteinExistence type="predicted"/>
<name>A0ABQ6J1L5_9GAMM</name>
<sequence>MDVLTINDLLSRYKIGRQSLWRWRRKHGFPSPISPLNARPFWRKIDIEAWESSNILAA</sequence>
<evidence type="ECO:0008006" key="3">
    <source>
        <dbReference type="Google" id="ProtNLM"/>
    </source>
</evidence>
<reference evidence="2" key="1">
    <citation type="journal article" date="2019" name="Int. J. Syst. Evol. Microbiol.">
        <title>The Global Catalogue of Microorganisms (GCM) 10K type strain sequencing project: providing services to taxonomists for standard genome sequencing and annotation.</title>
        <authorList>
            <consortium name="The Broad Institute Genomics Platform"/>
            <consortium name="The Broad Institute Genome Sequencing Center for Infectious Disease"/>
            <person name="Wu L."/>
            <person name="Ma J."/>
        </authorList>
    </citation>
    <scope>NUCLEOTIDE SEQUENCE [LARGE SCALE GENOMIC DNA]</scope>
    <source>
        <strain evidence="2">NBRC 102030</strain>
    </source>
</reference>
<dbReference type="Proteomes" id="UP001157046">
    <property type="component" value="Unassembled WGS sequence"/>
</dbReference>
<accession>A0ABQ6J1L5</accession>
<evidence type="ECO:0000313" key="1">
    <source>
        <dbReference type="EMBL" id="GMA81599.1"/>
    </source>
</evidence>
<comment type="caution">
    <text evidence="1">The sequence shown here is derived from an EMBL/GenBank/DDBJ whole genome shotgun (WGS) entry which is preliminary data.</text>
</comment>
<keyword evidence="2" id="KW-1185">Reference proteome</keyword>
<gene>
    <name evidence="1" type="ORF">GCM10025855_11320</name>
</gene>
<dbReference type="InterPro" id="IPR009061">
    <property type="entry name" value="DNA-bd_dom_put_sf"/>
</dbReference>
<dbReference type="EMBL" id="BSUY01000001">
    <property type="protein sequence ID" value="GMA81599.1"/>
    <property type="molecule type" value="Genomic_DNA"/>
</dbReference>
<organism evidence="1 2">
    <name type="scientific">Shewanella glacialipiscicola</name>
    <dbReference type="NCBI Taxonomy" id="614069"/>
    <lineage>
        <taxon>Bacteria</taxon>
        <taxon>Pseudomonadati</taxon>
        <taxon>Pseudomonadota</taxon>
        <taxon>Gammaproteobacteria</taxon>
        <taxon>Alteromonadales</taxon>
        <taxon>Shewanellaceae</taxon>
        <taxon>Shewanella</taxon>
    </lineage>
</organism>